<reference evidence="1 2" key="1">
    <citation type="journal article" date="2019" name="Nat. Commun.">
        <title>A new type of DNA phosphorothioation-based antiviral system in archaea.</title>
        <authorList>
            <person name="Xiong L."/>
            <person name="Liu S."/>
            <person name="Chen S."/>
            <person name="Xiao Y."/>
            <person name="Zhu B."/>
            <person name="Gao Y."/>
            <person name="Zhang Y."/>
            <person name="Chen B."/>
            <person name="Luo J."/>
            <person name="Deng Z."/>
            <person name="Chen X."/>
            <person name="Wang L."/>
            <person name="Chen S."/>
        </authorList>
    </citation>
    <scope>NUCLEOTIDE SEQUENCE [LARGE SCALE GENOMIC DNA]</scope>
    <source>
        <strain evidence="1 2">CBA1105</strain>
    </source>
</reference>
<protein>
    <submittedName>
        <fullName evidence="1">Uncharacterized protein</fullName>
    </submittedName>
</protein>
<dbReference type="KEGG" id="hsn:DV733_14700"/>
<evidence type="ECO:0000313" key="1">
    <source>
        <dbReference type="EMBL" id="QCC52405.1"/>
    </source>
</evidence>
<name>A0A4D6HFV4_9EURY</name>
<evidence type="ECO:0000313" key="2">
    <source>
        <dbReference type="Proteomes" id="UP000296706"/>
    </source>
</evidence>
<organism evidence="1 2">
    <name type="scientific">Halapricum salinum</name>
    <dbReference type="NCBI Taxonomy" id="1457250"/>
    <lineage>
        <taxon>Archaea</taxon>
        <taxon>Methanobacteriati</taxon>
        <taxon>Methanobacteriota</taxon>
        <taxon>Stenosarchaea group</taxon>
        <taxon>Halobacteria</taxon>
        <taxon>Halobacteriales</taxon>
        <taxon>Haloarculaceae</taxon>
        <taxon>Halapricum</taxon>
    </lineage>
</organism>
<sequence>MTVEAATTWRLGVASSSRSAAKYGLRLVEKAIDLFEQVEDATRAVEAARADLIEPIADGDWATTRERYEQLRSTVDCAQVGVENSPFEGVPAFRDPLDRADTTLESAYVEAVLRRVEKLRAVGREWLDDGDVERGARAIETARESLNEVTARAESHGFVVGDDVRGVRLDSLSSPVGDAPSLTAAIERAQERVDALARRPIETADERRQRAVETGSITGLETALDRYQTLLDVVWSDEGTFGLDRERLQERVEATASEVIDLRVDIAEAAAAYAENARRADRPLDAGDAYRTAVQHYERAHELAKVYRAGEPQPIGDALAAVSEARTAVPVRATLRES</sequence>
<keyword evidence="2" id="KW-1185">Reference proteome</keyword>
<proteinExistence type="predicted"/>
<dbReference type="Proteomes" id="UP000296706">
    <property type="component" value="Chromosome"/>
</dbReference>
<gene>
    <name evidence="1" type="ORF">DV733_14700</name>
</gene>
<dbReference type="AlphaFoldDB" id="A0A4D6HFV4"/>
<dbReference type="EMBL" id="CP031310">
    <property type="protein sequence ID" value="QCC52405.1"/>
    <property type="molecule type" value="Genomic_DNA"/>
</dbReference>
<accession>A0A4D6HFV4</accession>